<dbReference type="Pfam" id="PF00561">
    <property type="entry name" value="Abhydrolase_1"/>
    <property type="match status" value="1"/>
</dbReference>
<dbReference type="InterPro" id="IPR000073">
    <property type="entry name" value="AB_hydrolase_1"/>
</dbReference>
<proteinExistence type="inferred from homology"/>
<dbReference type="Proteomes" id="UP000325003">
    <property type="component" value="Unassembled WGS sequence"/>
</dbReference>
<evidence type="ECO:0000313" key="5">
    <source>
        <dbReference type="Proteomes" id="UP000325003"/>
    </source>
</evidence>
<evidence type="ECO:0000259" key="3">
    <source>
        <dbReference type="Pfam" id="PF00561"/>
    </source>
</evidence>
<dbReference type="PANTHER" id="PTHR22946">
    <property type="entry name" value="DIENELACTONE HYDROLASE DOMAIN-CONTAINING PROTEIN-RELATED"/>
    <property type="match status" value="1"/>
</dbReference>
<evidence type="ECO:0000256" key="1">
    <source>
        <dbReference type="ARBA" id="ARBA00022801"/>
    </source>
</evidence>
<dbReference type="Gene3D" id="3.40.50.1820">
    <property type="entry name" value="alpha/beta hydrolase"/>
    <property type="match status" value="1"/>
</dbReference>
<protein>
    <submittedName>
        <fullName evidence="4">Alpha/beta hydrolase</fullName>
    </submittedName>
</protein>
<reference evidence="4 5" key="2">
    <citation type="submission" date="2019-09" db="EMBL/GenBank/DDBJ databases">
        <authorList>
            <person name="Jin C."/>
        </authorList>
    </citation>
    <scope>NUCLEOTIDE SEQUENCE [LARGE SCALE GENOMIC DNA]</scope>
    <source>
        <strain evidence="4 5">BN130099</strain>
    </source>
</reference>
<feature type="domain" description="AB hydrolase-1" evidence="3">
    <location>
        <begin position="34"/>
        <end position="280"/>
    </location>
</feature>
<gene>
    <name evidence="4" type="ORF">F0U44_10745</name>
</gene>
<dbReference type="AlphaFoldDB" id="A0A5B1LE77"/>
<evidence type="ECO:0000313" key="4">
    <source>
        <dbReference type="EMBL" id="KAA1418942.1"/>
    </source>
</evidence>
<comment type="caution">
    <text evidence="4">The sequence shown here is derived from an EMBL/GenBank/DDBJ whole genome shotgun (WGS) entry which is preliminary data.</text>
</comment>
<dbReference type="GO" id="GO:0052689">
    <property type="term" value="F:carboxylic ester hydrolase activity"/>
    <property type="evidence" value="ECO:0007669"/>
    <property type="project" value="UniProtKB-ARBA"/>
</dbReference>
<dbReference type="EMBL" id="VUJV01000003">
    <property type="protein sequence ID" value="KAA1418942.1"/>
    <property type="molecule type" value="Genomic_DNA"/>
</dbReference>
<dbReference type="SUPFAM" id="SSF53474">
    <property type="entry name" value="alpha/beta-Hydrolases"/>
    <property type="match status" value="1"/>
</dbReference>
<dbReference type="InterPro" id="IPR050261">
    <property type="entry name" value="FrsA_esterase"/>
</dbReference>
<dbReference type="RefSeq" id="WP_149728282.1">
    <property type="nucleotide sequence ID" value="NZ_VUJV01000003.1"/>
</dbReference>
<evidence type="ECO:0000256" key="2">
    <source>
        <dbReference type="ARBA" id="ARBA00038115"/>
    </source>
</evidence>
<name>A0A5B1LE77_9ACTN</name>
<keyword evidence="5" id="KW-1185">Reference proteome</keyword>
<keyword evidence="1 4" id="KW-0378">Hydrolase</keyword>
<organism evidence="4 5">
    <name type="scientific">Nocardioides humilatus</name>
    <dbReference type="NCBI Taxonomy" id="2607660"/>
    <lineage>
        <taxon>Bacteria</taxon>
        <taxon>Bacillati</taxon>
        <taxon>Actinomycetota</taxon>
        <taxon>Actinomycetes</taxon>
        <taxon>Propionibacteriales</taxon>
        <taxon>Nocardioidaceae</taxon>
        <taxon>Nocardioides</taxon>
    </lineage>
</organism>
<comment type="similarity">
    <text evidence="2">Belongs to the AB hydrolase superfamily. FUS2 hydrolase family.</text>
</comment>
<reference evidence="4 5" key="1">
    <citation type="submission" date="2019-09" db="EMBL/GenBank/DDBJ databases">
        <title>Nocardioides panacisoli sp. nov., isolated from the soil of a ginseng field.</title>
        <authorList>
            <person name="Cho C."/>
        </authorList>
    </citation>
    <scope>NUCLEOTIDE SEQUENCE [LARGE SCALE GENOMIC DNA]</scope>
    <source>
        <strain evidence="4 5">BN130099</strain>
    </source>
</reference>
<accession>A0A5B1LE77</accession>
<dbReference type="PANTHER" id="PTHR22946:SF9">
    <property type="entry name" value="POLYKETIDE TRANSFERASE AF380"/>
    <property type="match status" value="1"/>
</dbReference>
<dbReference type="InterPro" id="IPR029058">
    <property type="entry name" value="AB_hydrolase_fold"/>
</dbReference>
<sequence length="317" mass="32912">MNLQTLTFVSEGTTCEATHYVAADDSLATSAGRPVVVMAHGLGGTRDSGLEPFARGFAAAGLDVLAFDYRGFGGSAGFPRQTVSLEGQLADFRAAMKAAAALPGVDPTRIVLWGVSLAGGHVLRAAADRTDVAAVVSVVPMVDGIAAAVHATATHTKSELLRATARGIRGRVSARAGRGSVMMPIVARPGEIGAMTLPGALEDYLAIAGPTWRNEIAADVALELGSRKPQADAARITCPLLVQIADFDQSAPPYASAKAAFKGKAEVRHYPCDHFDIFEGKPWHEPALAHAVSFLVRHLTPSATDTAAAPALEVIDA</sequence>